<dbReference type="Gene3D" id="3.80.10.10">
    <property type="entry name" value="Ribonuclease Inhibitor"/>
    <property type="match status" value="1"/>
</dbReference>
<reference evidence="2" key="3">
    <citation type="submission" date="2015-04" db="UniProtKB">
        <authorList>
            <consortium name="EnsemblPlants"/>
        </authorList>
    </citation>
    <scope>IDENTIFICATION</scope>
    <source>
        <strain evidence="2">cv. Jemalong A17</strain>
    </source>
</reference>
<evidence type="ECO:0000313" key="1">
    <source>
        <dbReference type="EMBL" id="AES73940.1"/>
    </source>
</evidence>
<dbReference type="Proteomes" id="UP000002051">
    <property type="component" value="Chromosome 3"/>
</dbReference>
<organism evidence="1 3">
    <name type="scientific">Medicago truncatula</name>
    <name type="common">Barrel medic</name>
    <name type="synonym">Medicago tribuloides</name>
    <dbReference type="NCBI Taxonomy" id="3880"/>
    <lineage>
        <taxon>Eukaryota</taxon>
        <taxon>Viridiplantae</taxon>
        <taxon>Streptophyta</taxon>
        <taxon>Embryophyta</taxon>
        <taxon>Tracheophyta</taxon>
        <taxon>Spermatophyta</taxon>
        <taxon>Magnoliopsida</taxon>
        <taxon>eudicotyledons</taxon>
        <taxon>Gunneridae</taxon>
        <taxon>Pentapetalae</taxon>
        <taxon>rosids</taxon>
        <taxon>fabids</taxon>
        <taxon>Fabales</taxon>
        <taxon>Fabaceae</taxon>
        <taxon>Papilionoideae</taxon>
        <taxon>50 kb inversion clade</taxon>
        <taxon>NPAAA clade</taxon>
        <taxon>Hologalegina</taxon>
        <taxon>IRL clade</taxon>
        <taxon>Trifolieae</taxon>
        <taxon>Medicago</taxon>
    </lineage>
</organism>
<dbReference type="SUPFAM" id="SSF52047">
    <property type="entry name" value="RNI-like"/>
    <property type="match status" value="1"/>
</dbReference>
<dbReference type="PaxDb" id="3880-AES73940"/>
<gene>
    <name evidence="1" type="ordered locus">MTR_3g111170</name>
</gene>
<reference evidence="1 3" key="1">
    <citation type="journal article" date="2011" name="Nature">
        <title>The Medicago genome provides insight into the evolution of rhizobial symbioses.</title>
        <authorList>
            <person name="Young N.D."/>
            <person name="Debelle F."/>
            <person name="Oldroyd G.E."/>
            <person name="Geurts R."/>
            <person name="Cannon S.B."/>
            <person name="Udvardi M.K."/>
            <person name="Benedito V.A."/>
            <person name="Mayer K.F."/>
            <person name="Gouzy J."/>
            <person name="Schoof H."/>
            <person name="Van de Peer Y."/>
            <person name="Proost S."/>
            <person name="Cook D.R."/>
            <person name="Meyers B.C."/>
            <person name="Spannagl M."/>
            <person name="Cheung F."/>
            <person name="De Mita S."/>
            <person name="Krishnakumar V."/>
            <person name="Gundlach H."/>
            <person name="Zhou S."/>
            <person name="Mudge J."/>
            <person name="Bharti A.K."/>
            <person name="Murray J.D."/>
            <person name="Naoumkina M.A."/>
            <person name="Rosen B."/>
            <person name="Silverstein K.A."/>
            <person name="Tang H."/>
            <person name="Rombauts S."/>
            <person name="Zhao P.X."/>
            <person name="Zhou P."/>
            <person name="Barbe V."/>
            <person name="Bardou P."/>
            <person name="Bechner M."/>
            <person name="Bellec A."/>
            <person name="Berger A."/>
            <person name="Berges H."/>
            <person name="Bidwell S."/>
            <person name="Bisseling T."/>
            <person name="Choisne N."/>
            <person name="Couloux A."/>
            <person name="Denny R."/>
            <person name="Deshpande S."/>
            <person name="Dai X."/>
            <person name="Doyle J.J."/>
            <person name="Dudez A.M."/>
            <person name="Farmer A.D."/>
            <person name="Fouteau S."/>
            <person name="Franken C."/>
            <person name="Gibelin C."/>
            <person name="Gish J."/>
            <person name="Goldstein S."/>
            <person name="Gonzalez A.J."/>
            <person name="Green P.J."/>
            <person name="Hallab A."/>
            <person name="Hartog M."/>
            <person name="Hua A."/>
            <person name="Humphray S.J."/>
            <person name="Jeong D.H."/>
            <person name="Jing Y."/>
            <person name="Jocker A."/>
            <person name="Kenton S.M."/>
            <person name="Kim D.J."/>
            <person name="Klee K."/>
            <person name="Lai H."/>
            <person name="Lang C."/>
            <person name="Lin S."/>
            <person name="Macmil S.L."/>
            <person name="Magdelenat G."/>
            <person name="Matthews L."/>
            <person name="McCorrison J."/>
            <person name="Monaghan E.L."/>
            <person name="Mun J.H."/>
            <person name="Najar F.Z."/>
            <person name="Nicholson C."/>
            <person name="Noirot C."/>
            <person name="O'Bleness M."/>
            <person name="Paule C.R."/>
            <person name="Poulain J."/>
            <person name="Prion F."/>
            <person name="Qin B."/>
            <person name="Qu C."/>
            <person name="Retzel E.F."/>
            <person name="Riddle C."/>
            <person name="Sallet E."/>
            <person name="Samain S."/>
            <person name="Samson N."/>
            <person name="Sanders I."/>
            <person name="Saurat O."/>
            <person name="Scarpelli C."/>
            <person name="Schiex T."/>
            <person name="Segurens B."/>
            <person name="Severin A.J."/>
            <person name="Sherrier D.J."/>
            <person name="Shi R."/>
            <person name="Sims S."/>
            <person name="Singer S.R."/>
            <person name="Sinharoy S."/>
            <person name="Sterck L."/>
            <person name="Viollet A."/>
            <person name="Wang B.B."/>
            <person name="Wang K."/>
            <person name="Wang M."/>
            <person name="Wang X."/>
            <person name="Warfsmann J."/>
            <person name="Weissenbach J."/>
            <person name="White D.D."/>
            <person name="White J.D."/>
            <person name="Wiley G.B."/>
            <person name="Wincker P."/>
            <person name="Xing Y."/>
            <person name="Yang L."/>
            <person name="Yao Z."/>
            <person name="Ying F."/>
            <person name="Zhai J."/>
            <person name="Zhou L."/>
            <person name="Zuber A."/>
            <person name="Denarie J."/>
            <person name="Dixon R.A."/>
            <person name="May G.D."/>
            <person name="Schwartz D.C."/>
            <person name="Rogers J."/>
            <person name="Quetier F."/>
            <person name="Town C.D."/>
            <person name="Roe B.A."/>
        </authorList>
    </citation>
    <scope>NUCLEOTIDE SEQUENCE [LARGE SCALE GENOMIC DNA]</scope>
    <source>
        <strain evidence="1">A17</strain>
        <strain evidence="2 3">cv. Jemalong A17</strain>
    </source>
</reference>
<proteinExistence type="predicted"/>
<dbReference type="EMBL" id="CM001219">
    <property type="protein sequence ID" value="AES73940.1"/>
    <property type="molecule type" value="Genomic_DNA"/>
</dbReference>
<evidence type="ECO:0000313" key="3">
    <source>
        <dbReference type="Proteomes" id="UP000002051"/>
    </source>
</evidence>
<dbReference type="HOGENOM" id="CLU_1780204_0_0_1"/>
<reference evidence="1 3" key="2">
    <citation type="journal article" date="2014" name="BMC Genomics">
        <title>An improved genome release (version Mt4.0) for the model legume Medicago truncatula.</title>
        <authorList>
            <person name="Tang H."/>
            <person name="Krishnakumar V."/>
            <person name="Bidwell S."/>
            <person name="Rosen B."/>
            <person name="Chan A."/>
            <person name="Zhou S."/>
            <person name="Gentzbittel L."/>
            <person name="Childs K.L."/>
            <person name="Yandell M."/>
            <person name="Gundlach H."/>
            <person name="Mayer K.F."/>
            <person name="Schwartz D.C."/>
            <person name="Town C.D."/>
        </authorList>
    </citation>
    <scope>GENOME REANNOTATION</scope>
    <source>
        <strain evidence="2 3">cv. Jemalong A17</strain>
    </source>
</reference>
<dbReference type="InterPro" id="IPR032675">
    <property type="entry name" value="LRR_dom_sf"/>
</dbReference>
<evidence type="ECO:0000313" key="2">
    <source>
        <dbReference type="EnsemblPlants" id="AES73940"/>
    </source>
</evidence>
<name>G7J440_MEDTR</name>
<accession>G7J440</accession>
<dbReference type="EnsemblPlants" id="AES73940">
    <property type="protein sequence ID" value="AES73940"/>
    <property type="gene ID" value="MTR_3g111170"/>
</dbReference>
<dbReference type="STRING" id="3880.G7J440"/>
<sequence>MAVIPSSTSVVKAGHLRCLQLESFERISDKGWCEVAKKFPLLEEVDISHGFQSEKSLEVVGQSCAVLKPLSLYGMSFNGLKWDDAVFAIADTMPVKLGCLSFFYGCPLLESLDIEGCNNLYTSEILWKMLNGQINITEETWMLMLF</sequence>
<dbReference type="PANTHER" id="PTHR38926:SF2">
    <property type="entry name" value="F-BOX_LRR-REPEAT PROTEIN 21-RELATED"/>
    <property type="match status" value="1"/>
</dbReference>
<protein>
    <submittedName>
        <fullName evidence="1">F-box/LRR protein, putative</fullName>
    </submittedName>
</protein>
<keyword evidence="3" id="KW-1185">Reference proteome</keyword>
<dbReference type="AlphaFoldDB" id="G7J440"/>
<dbReference type="GO" id="GO:1905761">
    <property type="term" value="F:SCF ubiquitin ligase complex binding"/>
    <property type="evidence" value="ECO:0000318"/>
    <property type="project" value="GO_Central"/>
</dbReference>
<dbReference type="eggNOG" id="KOG1947">
    <property type="taxonomic scope" value="Eukaryota"/>
</dbReference>
<dbReference type="PANTHER" id="PTHR38926">
    <property type="entry name" value="F-BOX DOMAIN CONTAINING PROTEIN, EXPRESSED"/>
    <property type="match status" value="1"/>
</dbReference>